<dbReference type="PANTHER" id="PTHR31891:SF1">
    <property type="entry name" value="FORMAMIDASE C869.04-RELATED"/>
    <property type="match status" value="1"/>
</dbReference>
<dbReference type="Proteomes" id="UP000766486">
    <property type="component" value="Unassembled WGS sequence"/>
</dbReference>
<dbReference type="Gene3D" id="2.60.120.580">
    <property type="entry name" value="Acetamidase/Formamidase-like domains"/>
    <property type="match status" value="1"/>
</dbReference>
<gene>
    <name evidence="1" type="ORF">CLO192961_LOCUS214476</name>
</gene>
<dbReference type="InterPro" id="IPR004304">
    <property type="entry name" value="FmdA_AmdA"/>
</dbReference>
<keyword evidence="2" id="KW-1185">Reference proteome</keyword>
<organism evidence="1 2">
    <name type="scientific">Bionectria ochroleuca</name>
    <name type="common">Gliocladium roseum</name>
    <dbReference type="NCBI Taxonomy" id="29856"/>
    <lineage>
        <taxon>Eukaryota</taxon>
        <taxon>Fungi</taxon>
        <taxon>Dikarya</taxon>
        <taxon>Ascomycota</taxon>
        <taxon>Pezizomycotina</taxon>
        <taxon>Sordariomycetes</taxon>
        <taxon>Hypocreomycetidae</taxon>
        <taxon>Hypocreales</taxon>
        <taxon>Bionectriaceae</taxon>
        <taxon>Clonostachys</taxon>
    </lineage>
</organism>
<accession>A0ABY6U8X0</accession>
<dbReference type="PANTHER" id="PTHR31891">
    <property type="entry name" value="FORMAMIDASE C869.04-RELATED"/>
    <property type="match status" value="1"/>
</dbReference>
<proteinExistence type="predicted"/>
<comment type="caution">
    <text evidence="1">The sequence shown here is derived from an EMBL/GenBank/DDBJ whole genome shotgun (WGS) entry which is preliminary data.</text>
</comment>
<evidence type="ECO:0000313" key="1">
    <source>
        <dbReference type="EMBL" id="VUC27572.1"/>
    </source>
</evidence>
<dbReference type="SUPFAM" id="SSF141130">
    <property type="entry name" value="Acetamidase/Formamidase-like"/>
    <property type="match status" value="1"/>
</dbReference>
<evidence type="ECO:0008006" key="3">
    <source>
        <dbReference type="Google" id="ProtNLM"/>
    </source>
</evidence>
<sequence>MSTASSIRETRTVVCVDPHSEPLSQKNIHNRWHPDIPPVASVAEGEVFKVECCDFTGNHIVNDDVADDVLEWDWHRDHHLSGPIQVENAQPGDALAIDILDVQPFPNRLWGFSLIDPGLGALDQPHTRVAKTIWDFDGVMTSSRHIKGVSFCGRPHCGVIGTAPSQKLLQTWVSREDALNDRYRIHGVECAQMPAERGAYVGQDLPDDVLSRIKTNGARTKPAREHGGNIDSASLTRGSRIYLPVFVPGAILSVGDLHFSEGDGEPTCAIEMAGIATLRCKVIRNGVAKLGLRAPMVVSSPAEPLYRDQLVFHGLSVDRNGVQQRSDLTTGFVEAASNAMEYLEKFGYSHEQAYSLMATAPTEARVLAVPNIPNANVSLGLPTKIFDFDILPTEDGPQASDRGSVAYLTPDREKRFLAERKIGESPFKRPQ</sequence>
<dbReference type="Pfam" id="PF03069">
    <property type="entry name" value="FmdA_AmdA"/>
    <property type="match status" value="1"/>
</dbReference>
<evidence type="ECO:0000313" key="2">
    <source>
        <dbReference type="Proteomes" id="UP000766486"/>
    </source>
</evidence>
<name>A0ABY6U8X0_BIOOC</name>
<dbReference type="EMBL" id="CABFNS010000771">
    <property type="protein sequence ID" value="VUC27572.1"/>
    <property type="molecule type" value="Genomic_DNA"/>
</dbReference>
<protein>
    <recommendedName>
        <fullName evidence="3">Formamidase</fullName>
    </recommendedName>
</protein>
<reference evidence="1 2" key="1">
    <citation type="submission" date="2019-06" db="EMBL/GenBank/DDBJ databases">
        <authorList>
            <person name="Broberg M."/>
        </authorList>
    </citation>
    <scope>NUCLEOTIDE SEQUENCE [LARGE SCALE GENOMIC DNA]</scope>
</reference>